<proteinExistence type="predicted"/>
<name>A0A4Z0HT08_MYCPR</name>
<keyword evidence="2" id="KW-1185">Reference proteome</keyword>
<accession>A0A4Z0HT08</accession>
<organism evidence="1 2">
    <name type="scientific">Mycolicibacterium peregrinum</name>
    <name type="common">Mycobacterium peregrinum</name>
    <dbReference type="NCBI Taxonomy" id="43304"/>
    <lineage>
        <taxon>Bacteria</taxon>
        <taxon>Bacillati</taxon>
        <taxon>Actinomycetota</taxon>
        <taxon>Actinomycetes</taxon>
        <taxon>Mycobacteriales</taxon>
        <taxon>Mycobacteriaceae</taxon>
        <taxon>Mycolicibacterium</taxon>
    </lineage>
</organism>
<sequence length="69" mass="7973">MAYVDDPVGYRQRLVAKLRPELMRATTAFAGLYQLTYEMIKRIVLDRVRDFFCLGALGLGDVMTTEERQ</sequence>
<dbReference type="RefSeq" id="WP_135358437.1">
    <property type="nucleotide sequence ID" value="NZ_RWJZ01000001.1"/>
</dbReference>
<dbReference type="EMBL" id="RWKA01000001">
    <property type="protein sequence ID" value="TGB47814.1"/>
    <property type="molecule type" value="Genomic_DNA"/>
</dbReference>
<evidence type="ECO:0000313" key="2">
    <source>
        <dbReference type="Proteomes" id="UP000297792"/>
    </source>
</evidence>
<protein>
    <submittedName>
        <fullName evidence="1">Uncharacterized protein</fullName>
    </submittedName>
</protein>
<reference evidence="1 2" key="1">
    <citation type="submission" date="2018-12" db="EMBL/GenBank/DDBJ databases">
        <title>Draft genome sequences of Mycolicibacterium peregrinum isolated from a pig with lymphadenitis and from soil on the same Japanese pig farm.</title>
        <authorList>
            <person name="Komatsu T."/>
            <person name="Ohya K."/>
            <person name="Sawai K."/>
            <person name="Odoi J.O."/>
            <person name="Otsu K."/>
            <person name="Ota A."/>
            <person name="Ito T."/>
            <person name="Kawai M."/>
            <person name="Maruyama F."/>
        </authorList>
    </citation>
    <scope>NUCLEOTIDE SEQUENCE [LARGE SCALE GENOMIC DNA]</scope>
    <source>
        <strain evidence="1 2">138</strain>
    </source>
</reference>
<dbReference type="Proteomes" id="UP000297792">
    <property type="component" value="Unassembled WGS sequence"/>
</dbReference>
<gene>
    <name evidence="1" type="ORF">EJD98_02620</name>
</gene>
<evidence type="ECO:0000313" key="1">
    <source>
        <dbReference type="EMBL" id="TGB47814.1"/>
    </source>
</evidence>
<dbReference type="AlphaFoldDB" id="A0A4Z0HT08"/>
<comment type="caution">
    <text evidence="1">The sequence shown here is derived from an EMBL/GenBank/DDBJ whole genome shotgun (WGS) entry which is preliminary data.</text>
</comment>